<evidence type="ECO:0000256" key="1">
    <source>
        <dbReference type="SAM" id="MobiDB-lite"/>
    </source>
</evidence>
<keyword evidence="2" id="KW-0812">Transmembrane</keyword>
<dbReference type="Proteomes" id="UP001470230">
    <property type="component" value="Unassembled WGS sequence"/>
</dbReference>
<feature type="compositionally biased region" description="Polar residues" evidence="1">
    <location>
        <begin position="103"/>
        <end position="117"/>
    </location>
</feature>
<keyword evidence="2" id="KW-0472">Membrane</keyword>
<accession>A0ABR2KIL5</accession>
<evidence type="ECO:0000256" key="2">
    <source>
        <dbReference type="SAM" id="Phobius"/>
    </source>
</evidence>
<organism evidence="3 4">
    <name type="scientific">Tritrichomonas musculus</name>
    <dbReference type="NCBI Taxonomy" id="1915356"/>
    <lineage>
        <taxon>Eukaryota</taxon>
        <taxon>Metamonada</taxon>
        <taxon>Parabasalia</taxon>
        <taxon>Tritrichomonadida</taxon>
        <taxon>Tritrichomonadidae</taxon>
        <taxon>Tritrichomonas</taxon>
    </lineage>
</organism>
<reference evidence="3 4" key="1">
    <citation type="submission" date="2024-04" db="EMBL/GenBank/DDBJ databases">
        <title>Tritrichomonas musculus Genome.</title>
        <authorList>
            <person name="Alves-Ferreira E."/>
            <person name="Grigg M."/>
            <person name="Lorenzi H."/>
            <person name="Galac M."/>
        </authorList>
    </citation>
    <scope>NUCLEOTIDE SEQUENCE [LARGE SCALE GENOMIC DNA]</scope>
    <source>
        <strain evidence="3 4">EAF2021</strain>
    </source>
</reference>
<sequence>MSLSPSPTAIPEATKYHHFTPAQVSIFIIIALLIIAGIISLIFCFRFQKKNARRLQINMPDPYRTNKITNLQRYSANQHNQDEYNLDNINNLSGIDNKDENNDQNIKNESNDSISSFNSLDNSTIKKSNNSLDDAYNPILKNVEIERPRLKGSVSLPIRALSQPIPHKPKADAANDSKYSFNRGNSNIINLDV</sequence>
<name>A0ABR2KIL5_9EUKA</name>
<keyword evidence="4" id="KW-1185">Reference proteome</keyword>
<protein>
    <submittedName>
        <fullName evidence="3">Uncharacterized protein</fullName>
    </submittedName>
</protein>
<dbReference type="EMBL" id="JAPFFF010000004">
    <property type="protein sequence ID" value="KAK8890985.1"/>
    <property type="molecule type" value="Genomic_DNA"/>
</dbReference>
<evidence type="ECO:0000313" key="4">
    <source>
        <dbReference type="Proteomes" id="UP001470230"/>
    </source>
</evidence>
<gene>
    <name evidence="3" type="ORF">M9Y10_028186</name>
</gene>
<keyword evidence="2" id="KW-1133">Transmembrane helix</keyword>
<evidence type="ECO:0000313" key="3">
    <source>
        <dbReference type="EMBL" id="KAK8890985.1"/>
    </source>
</evidence>
<proteinExistence type="predicted"/>
<comment type="caution">
    <text evidence="3">The sequence shown here is derived from an EMBL/GenBank/DDBJ whole genome shotgun (WGS) entry which is preliminary data.</text>
</comment>
<feature type="region of interest" description="Disordered" evidence="1">
    <location>
        <begin position="88"/>
        <end position="117"/>
    </location>
</feature>
<feature type="transmembrane region" description="Helical" evidence="2">
    <location>
        <begin position="24"/>
        <end position="45"/>
    </location>
</feature>